<dbReference type="SUPFAM" id="SSF140996">
    <property type="entry name" value="Hermes dimerisation domain"/>
    <property type="match status" value="1"/>
</dbReference>
<name>A0A3N0YX37_ANAGA</name>
<reference evidence="1 2" key="1">
    <citation type="submission" date="2018-10" db="EMBL/GenBank/DDBJ databases">
        <title>Genome assembly for a Yunnan-Guizhou Plateau 3E fish, Anabarilius grahami (Regan), and its evolutionary and genetic applications.</title>
        <authorList>
            <person name="Jiang W."/>
        </authorList>
    </citation>
    <scope>NUCLEOTIDE SEQUENCE [LARGE SCALE GENOMIC DNA]</scope>
    <source>
        <strain evidence="1">AG-KIZ</strain>
        <tissue evidence="1">Muscle</tissue>
    </source>
</reference>
<dbReference type="Proteomes" id="UP000281406">
    <property type="component" value="Unassembled WGS sequence"/>
</dbReference>
<protein>
    <submittedName>
        <fullName evidence="1">Transposable element Hobo transposase</fullName>
    </submittedName>
</protein>
<dbReference type="SUPFAM" id="SSF53098">
    <property type="entry name" value="Ribonuclease H-like"/>
    <property type="match status" value="1"/>
</dbReference>
<dbReference type="PANTHER" id="PTHR46169:SF17">
    <property type="entry name" value="HAT C-TERMINAL DIMERISATION DOMAIN-CONTAINING PROTEIN"/>
    <property type="match status" value="1"/>
</dbReference>
<evidence type="ECO:0000313" key="2">
    <source>
        <dbReference type="Proteomes" id="UP000281406"/>
    </source>
</evidence>
<accession>A0A3N0YX37</accession>
<dbReference type="PANTHER" id="PTHR46169">
    <property type="entry name" value="DNA REPLICATION-RELATED ELEMENT FACTOR, ISOFORM A"/>
    <property type="match status" value="1"/>
</dbReference>
<sequence>MFETPAFTELAQTILGAGATHGRCNVKDLLPSGVMVSRFTQKKYESLRAELLPTVRKAIAEGLACGASTDMWTDDHRKKTALNLKTELLKQLGEFGLTPDEIDRLVFVSDQGANVQAALSRWVHRSCVAHVLNTVLKHTFKKSKEGDDDGDGDEEELQQVRSCIEQCKSLNTFFKHSGLQLQLKQSLKQECETRWNTKLEMVKSVLNAFEDIQSILLERGEMHRMSHISKDILQMLVQFLQPFKQATEELSGSKYCTINLVALWKTTLMTHCQFSQADPAPLRILKQRCMLFLAEQIVLGHHEKLAVLLWPKFKQLQMFITEEREEIYQGA</sequence>
<organism evidence="1 2">
    <name type="scientific">Anabarilius grahami</name>
    <name type="common">Kanglang fish</name>
    <name type="synonym">Barilius grahami</name>
    <dbReference type="NCBI Taxonomy" id="495550"/>
    <lineage>
        <taxon>Eukaryota</taxon>
        <taxon>Metazoa</taxon>
        <taxon>Chordata</taxon>
        <taxon>Craniata</taxon>
        <taxon>Vertebrata</taxon>
        <taxon>Euteleostomi</taxon>
        <taxon>Actinopterygii</taxon>
        <taxon>Neopterygii</taxon>
        <taxon>Teleostei</taxon>
        <taxon>Ostariophysi</taxon>
        <taxon>Cypriniformes</taxon>
        <taxon>Xenocyprididae</taxon>
        <taxon>Xenocypridinae</taxon>
        <taxon>Xenocypridinae incertae sedis</taxon>
        <taxon>Anabarilius</taxon>
    </lineage>
</organism>
<keyword evidence="2" id="KW-1185">Reference proteome</keyword>
<dbReference type="GO" id="GO:0006357">
    <property type="term" value="P:regulation of transcription by RNA polymerase II"/>
    <property type="evidence" value="ECO:0007669"/>
    <property type="project" value="TreeGrafter"/>
</dbReference>
<dbReference type="GO" id="GO:0005634">
    <property type="term" value="C:nucleus"/>
    <property type="evidence" value="ECO:0007669"/>
    <property type="project" value="TreeGrafter"/>
</dbReference>
<dbReference type="AlphaFoldDB" id="A0A3N0YX37"/>
<dbReference type="EMBL" id="RJVU01019713">
    <property type="protein sequence ID" value="ROL50602.1"/>
    <property type="molecule type" value="Genomic_DNA"/>
</dbReference>
<evidence type="ECO:0000313" key="1">
    <source>
        <dbReference type="EMBL" id="ROL50602.1"/>
    </source>
</evidence>
<gene>
    <name evidence="1" type="ORF">DPX16_0958</name>
</gene>
<dbReference type="InterPro" id="IPR052717">
    <property type="entry name" value="Vacuolar_transposase_reg"/>
</dbReference>
<dbReference type="OrthoDB" id="10047691at2759"/>
<dbReference type="Gene3D" id="1.10.10.1070">
    <property type="entry name" value="Zinc finger, BED domain-containing"/>
    <property type="match status" value="1"/>
</dbReference>
<dbReference type="InterPro" id="IPR012337">
    <property type="entry name" value="RNaseH-like_sf"/>
</dbReference>
<comment type="caution">
    <text evidence="1">The sequence shown here is derived from an EMBL/GenBank/DDBJ whole genome shotgun (WGS) entry which is preliminary data.</text>
</comment>
<proteinExistence type="predicted"/>